<dbReference type="EMBL" id="CAJPVJ010026513">
    <property type="protein sequence ID" value="CAG2179285.1"/>
    <property type="molecule type" value="Genomic_DNA"/>
</dbReference>
<reference evidence="3" key="1">
    <citation type="submission" date="2020-11" db="EMBL/GenBank/DDBJ databases">
        <authorList>
            <person name="Tran Van P."/>
        </authorList>
    </citation>
    <scope>NUCLEOTIDE SEQUENCE</scope>
</reference>
<accession>A0A7R9QXH8</accession>
<evidence type="ECO:0000313" key="4">
    <source>
        <dbReference type="Proteomes" id="UP000728032"/>
    </source>
</evidence>
<evidence type="ECO:0000313" key="3">
    <source>
        <dbReference type="EMBL" id="CAD7662149.1"/>
    </source>
</evidence>
<dbReference type="InterPro" id="IPR023210">
    <property type="entry name" value="NADP_OxRdtase_dom"/>
</dbReference>
<dbReference type="EMBL" id="OC941338">
    <property type="protein sequence ID" value="CAD7662149.1"/>
    <property type="molecule type" value="Genomic_DNA"/>
</dbReference>
<dbReference type="Proteomes" id="UP000728032">
    <property type="component" value="Unassembled WGS sequence"/>
</dbReference>
<feature type="non-terminal residue" evidence="3">
    <location>
        <position position="1"/>
    </location>
</feature>
<keyword evidence="4" id="KW-1185">Reference proteome</keyword>
<dbReference type="OrthoDB" id="416253at2759"/>
<keyword evidence="1" id="KW-0732">Signal</keyword>
<organism evidence="3">
    <name type="scientific">Oppiella nova</name>
    <dbReference type="NCBI Taxonomy" id="334625"/>
    <lineage>
        <taxon>Eukaryota</taxon>
        <taxon>Metazoa</taxon>
        <taxon>Ecdysozoa</taxon>
        <taxon>Arthropoda</taxon>
        <taxon>Chelicerata</taxon>
        <taxon>Arachnida</taxon>
        <taxon>Acari</taxon>
        <taxon>Acariformes</taxon>
        <taxon>Sarcoptiformes</taxon>
        <taxon>Oribatida</taxon>
        <taxon>Brachypylina</taxon>
        <taxon>Oppioidea</taxon>
        <taxon>Oppiidae</taxon>
        <taxon>Oppiella</taxon>
    </lineage>
</organism>
<feature type="signal peptide" evidence="1">
    <location>
        <begin position="1"/>
        <end position="16"/>
    </location>
</feature>
<name>A0A7R9QXH8_9ACAR</name>
<evidence type="ECO:0000256" key="1">
    <source>
        <dbReference type="SAM" id="SignalP"/>
    </source>
</evidence>
<dbReference type="Gene3D" id="3.20.20.100">
    <property type="entry name" value="NADP-dependent oxidoreductase domain"/>
    <property type="match status" value="1"/>
</dbReference>
<feature type="chain" id="PRO_5035593365" description="NADP-dependent oxidoreductase domain-containing protein" evidence="1">
    <location>
        <begin position="17"/>
        <end position="82"/>
    </location>
</feature>
<feature type="domain" description="NADP-dependent oxidoreductase" evidence="2">
    <location>
        <begin position="35"/>
        <end position="82"/>
    </location>
</feature>
<dbReference type="Pfam" id="PF00248">
    <property type="entry name" value="Aldo_ket_red"/>
    <property type="match status" value="1"/>
</dbReference>
<gene>
    <name evidence="3" type="ORF">ONB1V03_LOCUS18709</name>
</gene>
<dbReference type="AlphaFoldDB" id="A0A7R9QXH8"/>
<protein>
    <recommendedName>
        <fullName evidence="2">NADP-dependent oxidoreductase domain-containing protein</fullName>
    </recommendedName>
</protein>
<dbReference type="InterPro" id="IPR036812">
    <property type="entry name" value="NAD(P)_OxRdtase_dom_sf"/>
</dbReference>
<evidence type="ECO:0000259" key="2">
    <source>
        <dbReference type="Pfam" id="PF00248"/>
    </source>
</evidence>
<dbReference type="SUPFAM" id="SSF51430">
    <property type="entry name" value="NAD(P)-linked oxidoreductase"/>
    <property type="match status" value="1"/>
</dbReference>
<proteinExistence type="predicted"/>
<sequence length="82" mass="8747">MKLLIILVVIFSYSYAANVNTTVRLNSGYDCPIVGLGTGGYRSGGPPQDKVVIQMVHDATDVGYKHIDTASAYLNEKAVGQA</sequence>